<dbReference type="RefSeq" id="WP_138283980.1">
    <property type="nucleotide sequence ID" value="NZ_BMGE01000007.1"/>
</dbReference>
<dbReference type="GO" id="GO:0004519">
    <property type="term" value="F:endonuclease activity"/>
    <property type="evidence" value="ECO:0007669"/>
    <property type="project" value="UniProtKB-KW"/>
</dbReference>
<dbReference type="AlphaFoldDB" id="A0A5R9K4M2"/>
<dbReference type="InterPro" id="IPR008538">
    <property type="entry name" value="Uma2"/>
</dbReference>
<accession>A0A5R9K4M2</accession>
<evidence type="ECO:0000313" key="2">
    <source>
        <dbReference type="EMBL" id="TLU88820.1"/>
    </source>
</evidence>
<reference evidence="2 3" key="1">
    <citation type="submission" date="2019-05" db="EMBL/GenBank/DDBJ databases">
        <authorList>
            <person name="Qu J.-H."/>
        </authorList>
    </citation>
    <scope>NUCLEOTIDE SEQUENCE [LARGE SCALE GENOMIC DNA]</scope>
    <source>
        <strain evidence="2 3">Z12</strain>
    </source>
</reference>
<dbReference type="OrthoDB" id="668969at2"/>
<keyword evidence="3" id="KW-1185">Reference proteome</keyword>
<dbReference type="Pfam" id="PF05685">
    <property type="entry name" value="Uma2"/>
    <property type="match status" value="1"/>
</dbReference>
<dbReference type="EMBL" id="VCEI01000032">
    <property type="protein sequence ID" value="TLU88820.1"/>
    <property type="molecule type" value="Genomic_DNA"/>
</dbReference>
<keyword evidence="2" id="KW-0378">Hydrolase</keyword>
<keyword evidence="2" id="KW-0540">Nuclease</keyword>
<protein>
    <submittedName>
        <fullName evidence="2">Uma2 family endonuclease</fullName>
    </submittedName>
</protein>
<dbReference type="PANTHER" id="PTHR36558:SF1">
    <property type="entry name" value="RESTRICTION ENDONUCLEASE DOMAIN-CONTAINING PROTEIN-RELATED"/>
    <property type="match status" value="1"/>
</dbReference>
<dbReference type="CDD" id="cd06260">
    <property type="entry name" value="DUF820-like"/>
    <property type="match status" value="1"/>
</dbReference>
<evidence type="ECO:0000313" key="3">
    <source>
        <dbReference type="Proteomes" id="UP000309788"/>
    </source>
</evidence>
<dbReference type="PANTHER" id="PTHR36558">
    <property type="entry name" value="GLR1098 PROTEIN"/>
    <property type="match status" value="1"/>
</dbReference>
<proteinExistence type="predicted"/>
<evidence type="ECO:0000259" key="1">
    <source>
        <dbReference type="Pfam" id="PF05685"/>
    </source>
</evidence>
<sequence length="197" mass="23038">MGHAQVSEHKYSVNEYFEMEEKSEIRHEYYDGEIFAMAGTTMNHNDIVDNIRTLFKGFFRPQGCRVFAENIKVEAIENLYYPYPDVIVTCSEEDIAGTYVVKNPVILVEVLSKSSASYDRGFKLRQYKNIASLQYFLLVSQNEFYVELYTRTSQKAVWNYQTFDNKDDIIYFESMNFEMPLSAIYDSIVFIPGEESI</sequence>
<dbReference type="InterPro" id="IPR011335">
    <property type="entry name" value="Restrct_endonuc-II-like"/>
</dbReference>
<dbReference type="SUPFAM" id="SSF52980">
    <property type="entry name" value="Restriction endonuclease-like"/>
    <property type="match status" value="1"/>
</dbReference>
<dbReference type="Proteomes" id="UP000309788">
    <property type="component" value="Unassembled WGS sequence"/>
</dbReference>
<dbReference type="InterPro" id="IPR012296">
    <property type="entry name" value="Nuclease_put_TT1808"/>
</dbReference>
<dbReference type="Gene3D" id="3.90.1570.10">
    <property type="entry name" value="tt1808, chain A"/>
    <property type="match status" value="1"/>
</dbReference>
<feature type="domain" description="Putative restriction endonuclease" evidence="1">
    <location>
        <begin position="14"/>
        <end position="164"/>
    </location>
</feature>
<name>A0A5R9K4M2_9BACT</name>
<gene>
    <name evidence="2" type="ORF">FEM55_24280</name>
</gene>
<comment type="caution">
    <text evidence="2">The sequence shown here is derived from an EMBL/GenBank/DDBJ whole genome shotgun (WGS) entry which is preliminary data.</text>
</comment>
<keyword evidence="2" id="KW-0255">Endonuclease</keyword>
<organism evidence="2 3">
    <name type="scientific">Dyadobacter sediminis</name>
    <dbReference type="NCBI Taxonomy" id="1493691"/>
    <lineage>
        <taxon>Bacteria</taxon>
        <taxon>Pseudomonadati</taxon>
        <taxon>Bacteroidota</taxon>
        <taxon>Cytophagia</taxon>
        <taxon>Cytophagales</taxon>
        <taxon>Spirosomataceae</taxon>
        <taxon>Dyadobacter</taxon>
    </lineage>
</organism>